<feature type="domain" description="Protein kinase" evidence="2">
    <location>
        <begin position="22"/>
        <end position="345"/>
    </location>
</feature>
<comment type="caution">
    <text evidence="3">The sequence shown here is derived from an EMBL/GenBank/DDBJ whole genome shotgun (WGS) entry which is preliminary data.</text>
</comment>
<dbReference type="InterPro" id="IPR053159">
    <property type="entry name" value="Hybrid_Histidine_Kinase"/>
</dbReference>
<dbReference type="InterPro" id="IPR011990">
    <property type="entry name" value="TPR-like_helical_dom_sf"/>
</dbReference>
<evidence type="ECO:0000313" key="4">
    <source>
        <dbReference type="Proteomes" id="UP001385951"/>
    </source>
</evidence>
<dbReference type="EMBL" id="JASBNA010000002">
    <property type="protein sequence ID" value="KAK7694195.1"/>
    <property type="molecule type" value="Genomic_DNA"/>
</dbReference>
<dbReference type="Pfam" id="PF13191">
    <property type="entry name" value="AAA_16"/>
    <property type="match status" value="1"/>
</dbReference>
<feature type="compositionally biased region" description="Low complexity" evidence="1">
    <location>
        <begin position="488"/>
        <end position="506"/>
    </location>
</feature>
<dbReference type="Pfam" id="PF00069">
    <property type="entry name" value="Pkinase"/>
    <property type="match status" value="1"/>
</dbReference>
<dbReference type="PANTHER" id="PTHR43642:SF1">
    <property type="entry name" value="HYBRID SIGNAL TRANSDUCTION HISTIDINE KINASE G"/>
    <property type="match status" value="1"/>
</dbReference>
<gene>
    <name evidence="3" type="ORF">QCA50_001375</name>
</gene>
<dbReference type="InterPro" id="IPR000719">
    <property type="entry name" value="Prot_kinase_dom"/>
</dbReference>
<organism evidence="3 4">
    <name type="scientific">Cerrena zonata</name>
    <dbReference type="NCBI Taxonomy" id="2478898"/>
    <lineage>
        <taxon>Eukaryota</taxon>
        <taxon>Fungi</taxon>
        <taxon>Dikarya</taxon>
        <taxon>Basidiomycota</taxon>
        <taxon>Agaricomycotina</taxon>
        <taxon>Agaricomycetes</taxon>
        <taxon>Polyporales</taxon>
        <taxon>Cerrenaceae</taxon>
        <taxon>Cerrena</taxon>
    </lineage>
</organism>
<dbReference type="SUPFAM" id="SSF56112">
    <property type="entry name" value="Protein kinase-like (PK-like)"/>
    <property type="match status" value="1"/>
</dbReference>
<feature type="compositionally biased region" description="Low complexity" evidence="1">
    <location>
        <begin position="439"/>
        <end position="448"/>
    </location>
</feature>
<dbReference type="InterPro" id="IPR027417">
    <property type="entry name" value="P-loop_NTPase"/>
</dbReference>
<dbReference type="SUPFAM" id="SSF52540">
    <property type="entry name" value="P-loop containing nucleoside triphosphate hydrolases"/>
    <property type="match status" value="1"/>
</dbReference>
<protein>
    <recommendedName>
        <fullName evidence="2">Protein kinase domain-containing protein</fullName>
    </recommendedName>
</protein>
<dbReference type="InterPro" id="IPR011009">
    <property type="entry name" value="Kinase-like_dom_sf"/>
</dbReference>
<accession>A0AAW0GX02</accession>
<dbReference type="Proteomes" id="UP001385951">
    <property type="component" value="Unassembled WGS sequence"/>
</dbReference>
<feature type="region of interest" description="Disordered" evidence="1">
    <location>
        <begin position="417"/>
        <end position="506"/>
    </location>
</feature>
<reference evidence="3 4" key="1">
    <citation type="submission" date="2022-09" db="EMBL/GenBank/DDBJ databases">
        <authorList>
            <person name="Palmer J.M."/>
        </authorList>
    </citation>
    <scope>NUCLEOTIDE SEQUENCE [LARGE SCALE GENOMIC DNA]</scope>
    <source>
        <strain evidence="3 4">DSM 7382</strain>
    </source>
</reference>
<keyword evidence="4" id="KW-1185">Reference proteome</keyword>
<proteinExistence type="predicted"/>
<dbReference type="SMART" id="SM00220">
    <property type="entry name" value="S_TKc"/>
    <property type="match status" value="1"/>
</dbReference>
<evidence type="ECO:0000259" key="2">
    <source>
        <dbReference type="PROSITE" id="PS50011"/>
    </source>
</evidence>
<dbReference type="GO" id="GO:0004672">
    <property type="term" value="F:protein kinase activity"/>
    <property type="evidence" value="ECO:0007669"/>
    <property type="project" value="InterPro"/>
</dbReference>
<dbReference type="PROSITE" id="PS50011">
    <property type="entry name" value="PROTEIN_KINASE_DOM"/>
    <property type="match status" value="1"/>
</dbReference>
<dbReference type="GO" id="GO:0005524">
    <property type="term" value="F:ATP binding"/>
    <property type="evidence" value="ECO:0007669"/>
    <property type="project" value="InterPro"/>
</dbReference>
<dbReference type="Gene3D" id="1.10.510.10">
    <property type="entry name" value="Transferase(Phosphotransferase) domain 1"/>
    <property type="match status" value="1"/>
</dbReference>
<dbReference type="SUPFAM" id="SSF48452">
    <property type="entry name" value="TPR-like"/>
    <property type="match status" value="1"/>
</dbReference>
<sequence length="1636" mass="181600">MRRKHALPTLYFSDGVLSVPGYTFDKAALWEDTGSMTLLAEGTSLKDGTNVLAKIAPAHSNASMYLEREAHVLEQLSTSPDTSIVALRLIDFFTVPKANGDCVVLLVAHPGLNLLGRYFPPSKVNDLLLADVVRTRPSSVPADIYMMGTEEPAMFEEMDPMDVMDLASFLEFAIQATVCLEMIHRMGIIHREVRANAFHLNAHINTVRLVHFGNRAISLEQFGVPSAFVLQADAFEEPKKLKVKESLCYLAPEQTGSVEALTEDHRTDLYSLGIVFWTLLVGRGTMPFEGGPVELLHAIVHKRPMPVHEVRRDVPQVLALIIEKLLAKNPDQRYQCAYGLKEDLLQCQRRLLSAVTLATNEVQELIPLFDIATQDRFMEFTIPSPLFGRDKETDVIKNIIRHTTTVFTRHIDAKKGNMLVDSSGSGSHSNKTDNDARSDSMSSKSDASVQHSGIHVSPPISSTANMSGSGESSVSVTVPLSTGGSPKLSAGNNTSGGSSSLLGSSMTLSTTGSQAVGADGLRRAALAPGAVRRPKTHAVVITGPPGAGKSSLILAHQAKWRNNGLWGQARFQEPESAPFSSLLACLSSVLRQLIVFHTDLHNFVTSLRDRLGPQLHNVPLLYQGAPELRDILNLFDIKIEMPAETLETHELRARFQSLVEGVFAVLAETRQFALFLDDLHEANRSSLDLISALINSRSRMLVFITARSDKPELIEQLKGMFSNRSATWINLEPLSISAVSSLVSRTLHRSKDDCSALSRVIHASSQGNVFSVRNILTTMFRQGHITFVWDKNHWVYNIEAIETSIIDKNMVADPSNLTYLISHLRELSEDARKYITWASFFGATFQITEVSLMMDWEDSSGSSSDDDNTDYRTMAKDLKDAKDNANSMSSARGSMRGLQKAIQEGWLIQRGRDLCTFAHDRYRQAAQEEALNLPEGSIPKMSMRIILMMLHEGTPEIYRIAEHAKRCLPLLREHPKRDELFELLIDAGDSARTRGAHELALQSFINAYELLDDNPWRVNQARTMALCLKLAELLTWKGDFDSANQYIMTCLDRTDDAEVKAKILRLRSRVHWMQGSYREALGDTITGLHLLGVEVNPNPSRREADTMFEQVKNEVLAVGFEDILAIPKARDARTDLAIALLNDAGTNAYWSTGEGFADVIGLTTIQLALRAGVCSGTALGFFWALSEAAAEKRELYRFSADLGKLALRIADQYGSSLEKCRALVLYCALVSGYDNVHLRSCLPRAEEALKYGQSGGDRIWTCFAAVHTIQLKLYIGEHLSELLPFAEEMVSDVAMWSSNQDSDTTALGQAQLNLIRALSGVTFAQNAETAFDTPNFIESEYLARLQSKTGNLPVTMNWYNSFKVVGLFCLGFIEKAAELGFAVYATRDKHPNHRHVRYGLFFHCLALIDCIRKGHLTDVARNRYLSQIDANQIYIRKWLSPSAVNTSTWIAIIDAEIASLMDSPEAFKLYDIAVKLAVNNDWLMEEGWACYLQGSHFVRCGVEGLGGELQRRGISRHASWGARAIVHNLSSNLDNRSRFSLKRHTFTSDVAVQTDNVIITSTSQALDPYGRQEGHEDEVSTLSATDLASILKWSKDISTDMSLPLALQRLTEIATGIDQLLSTSDSHLIRTFRELW</sequence>
<dbReference type="Gene3D" id="3.40.50.300">
    <property type="entry name" value="P-loop containing nucleotide triphosphate hydrolases"/>
    <property type="match status" value="1"/>
</dbReference>
<evidence type="ECO:0000313" key="3">
    <source>
        <dbReference type="EMBL" id="KAK7694195.1"/>
    </source>
</evidence>
<feature type="compositionally biased region" description="Polar residues" evidence="1">
    <location>
        <begin position="420"/>
        <end position="429"/>
    </location>
</feature>
<evidence type="ECO:0000256" key="1">
    <source>
        <dbReference type="SAM" id="MobiDB-lite"/>
    </source>
</evidence>
<name>A0AAW0GX02_9APHY</name>
<feature type="compositionally biased region" description="Low complexity" evidence="1">
    <location>
        <begin position="467"/>
        <end position="476"/>
    </location>
</feature>
<dbReference type="InterPro" id="IPR041664">
    <property type="entry name" value="AAA_16"/>
</dbReference>
<dbReference type="PANTHER" id="PTHR43642">
    <property type="entry name" value="HYBRID SIGNAL TRANSDUCTION HISTIDINE KINASE G"/>
    <property type="match status" value="1"/>
</dbReference>